<dbReference type="AlphaFoldDB" id="A0A2R6C5F9"/>
<sequence length="95" mass="10784">MLSKSYEQLTQTVDSAVVRGLIELGPRDIRRLSSLIGVPYSRAINTYKRLRRKFGLLISAAPNTELLGLTHVFFEATVRSEYRRIALRAFEVSQA</sequence>
<reference evidence="1 2" key="1">
    <citation type="submission" date="2017-04" db="EMBL/GenBank/DDBJ databases">
        <title>Novel microbial lineages endemic to geothermal iron-oxide mats fill important gaps in the evolutionary history of Archaea.</title>
        <authorList>
            <person name="Jay Z.J."/>
            <person name="Beam J.P."/>
            <person name="Dlakic M."/>
            <person name="Rusch D.B."/>
            <person name="Kozubal M.A."/>
            <person name="Inskeep W.P."/>
        </authorList>
    </citation>
    <scope>NUCLEOTIDE SEQUENCE [LARGE SCALE GENOMIC DNA]</scope>
    <source>
        <strain evidence="1">BE_D</strain>
    </source>
</reference>
<organism evidence="1 2">
    <name type="scientific">Candidatus Marsarchaeota G2 archaeon BE_D</name>
    <dbReference type="NCBI Taxonomy" id="1978158"/>
    <lineage>
        <taxon>Archaea</taxon>
        <taxon>Candidatus Marsarchaeota</taxon>
        <taxon>Candidatus Marsarchaeota group 2</taxon>
    </lineage>
</organism>
<dbReference type="Proteomes" id="UP000242015">
    <property type="component" value="Unassembled WGS sequence"/>
</dbReference>
<accession>A0A2R6C5F9</accession>
<evidence type="ECO:0000313" key="2">
    <source>
        <dbReference type="Proteomes" id="UP000242015"/>
    </source>
</evidence>
<comment type="caution">
    <text evidence="1">The sequence shown here is derived from an EMBL/GenBank/DDBJ whole genome shotgun (WGS) entry which is preliminary data.</text>
</comment>
<gene>
    <name evidence="1" type="ORF">B9Q04_17570</name>
</gene>
<protein>
    <submittedName>
        <fullName evidence="1">Uncharacterized protein</fullName>
    </submittedName>
</protein>
<evidence type="ECO:0000313" key="1">
    <source>
        <dbReference type="EMBL" id="PSO06139.1"/>
    </source>
</evidence>
<dbReference type="EMBL" id="NEXF01000583">
    <property type="protein sequence ID" value="PSO06139.1"/>
    <property type="molecule type" value="Genomic_DNA"/>
</dbReference>
<proteinExistence type="predicted"/>
<name>A0A2R6C5F9_9ARCH</name>